<sequence>MNQNLKKIASGLILVIGLILFFSSLLNNHLNLSLVYLTSTLIIWVLYGLILDDFDVRIFAWVISATGFLLAISVFFLYGVEEVPHPVGAIVFHAGGIAGALGMGLFSLFPLLIIHQLSSKKTTSPATHKLNENDTAPDPELDSDEWEFATEDELQSGEFEVG</sequence>
<name>A0A381WL23_9ZZZZ</name>
<keyword evidence="2" id="KW-0472">Membrane</keyword>
<feature type="transmembrane region" description="Helical" evidence="2">
    <location>
        <begin position="58"/>
        <end position="78"/>
    </location>
</feature>
<evidence type="ECO:0000256" key="1">
    <source>
        <dbReference type="SAM" id="MobiDB-lite"/>
    </source>
</evidence>
<feature type="transmembrane region" description="Helical" evidence="2">
    <location>
        <begin position="90"/>
        <end position="114"/>
    </location>
</feature>
<protein>
    <submittedName>
        <fullName evidence="3">Uncharacterized protein</fullName>
    </submittedName>
</protein>
<feature type="region of interest" description="Disordered" evidence="1">
    <location>
        <begin position="124"/>
        <end position="147"/>
    </location>
</feature>
<keyword evidence="2" id="KW-1133">Transmembrane helix</keyword>
<gene>
    <name evidence="3" type="ORF">METZ01_LOCUS106060</name>
</gene>
<feature type="transmembrane region" description="Helical" evidence="2">
    <location>
        <begin position="7"/>
        <end position="26"/>
    </location>
</feature>
<reference evidence="3" key="1">
    <citation type="submission" date="2018-05" db="EMBL/GenBank/DDBJ databases">
        <authorList>
            <person name="Lanie J.A."/>
            <person name="Ng W.-L."/>
            <person name="Kazmierczak K.M."/>
            <person name="Andrzejewski T.M."/>
            <person name="Davidsen T.M."/>
            <person name="Wayne K.J."/>
            <person name="Tettelin H."/>
            <person name="Glass J.I."/>
            <person name="Rusch D."/>
            <person name="Podicherti R."/>
            <person name="Tsui H.-C.T."/>
            <person name="Winkler M.E."/>
        </authorList>
    </citation>
    <scope>NUCLEOTIDE SEQUENCE</scope>
</reference>
<keyword evidence="2" id="KW-0812">Transmembrane</keyword>
<dbReference type="EMBL" id="UINC01012148">
    <property type="protein sequence ID" value="SVA53206.1"/>
    <property type="molecule type" value="Genomic_DNA"/>
</dbReference>
<dbReference type="AlphaFoldDB" id="A0A381WL23"/>
<evidence type="ECO:0000256" key="2">
    <source>
        <dbReference type="SAM" id="Phobius"/>
    </source>
</evidence>
<feature type="compositionally biased region" description="Acidic residues" evidence="1">
    <location>
        <begin position="135"/>
        <end position="147"/>
    </location>
</feature>
<accession>A0A381WL23</accession>
<evidence type="ECO:0000313" key="3">
    <source>
        <dbReference type="EMBL" id="SVA53206.1"/>
    </source>
</evidence>
<proteinExistence type="predicted"/>
<feature type="transmembrane region" description="Helical" evidence="2">
    <location>
        <begin position="32"/>
        <end position="51"/>
    </location>
</feature>
<organism evidence="3">
    <name type="scientific">marine metagenome</name>
    <dbReference type="NCBI Taxonomy" id="408172"/>
    <lineage>
        <taxon>unclassified sequences</taxon>
        <taxon>metagenomes</taxon>
        <taxon>ecological metagenomes</taxon>
    </lineage>
</organism>